<dbReference type="AlphaFoldDB" id="U5D2K0"/>
<organism evidence="1 2">
    <name type="scientific">Amborella trichopoda</name>
    <dbReference type="NCBI Taxonomy" id="13333"/>
    <lineage>
        <taxon>Eukaryota</taxon>
        <taxon>Viridiplantae</taxon>
        <taxon>Streptophyta</taxon>
        <taxon>Embryophyta</taxon>
        <taxon>Tracheophyta</taxon>
        <taxon>Spermatophyta</taxon>
        <taxon>Magnoliopsida</taxon>
        <taxon>Amborellales</taxon>
        <taxon>Amborellaceae</taxon>
        <taxon>Amborella</taxon>
    </lineage>
</organism>
<proteinExistence type="predicted"/>
<dbReference type="Gramene" id="ERN16649">
    <property type="protein sequence ID" value="ERN16649"/>
    <property type="gene ID" value="AMTR_s00051p00124290"/>
</dbReference>
<dbReference type="HOGENOM" id="CLU_2336433_0_0_1"/>
<protein>
    <submittedName>
        <fullName evidence="1">Uncharacterized protein</fullName>
    </submittedName>
</protein>
<accession>U5D2K0</accession>
<evidence type="ECO:0000313" key="2">
    <source>
        <dbReference type="Proteomes" id="UP000017836"/>
    </source>
</evidence>
<sequence length="98" mass="10545">MKEGTSSPGPSLQELLQVVAHVEQGTANASLSTPTVTYTSSGLKVLCIPIPFLEAETTRQAKTDPKILRIQASLIRGNEMPFHIRLAALQPAQDVAYT</sequence>
<evidence type="ECO:0000313" key="1">
    <source>
        <dbReference type="EMBL" id="ERN16649.1"/>
    </source>
</evidence>
<keyword evidence="2" id="KW-1185">Reference proteome</keyword>
<reference evidence="2" key="1">
    <citation type="journal article" date="2013" name="Science">
        <title>The Amborella genome and the evolution of flowering plants.</title>
        <authorList>
            <consortium name="Amborella Genome Project"/>
        </authorList>
    </citation>
    <scope>NUCLEOTIDE SEQUENCE [LARGE SCALE GENOMIC DNA]</scope>
</reference>
<gene>
    <name evidence="1" type="ORF">AMTR_s00051p00124290</name>
</gene>
<dbReference type="Proteomes" id="UP000017836">
    <property type="component" value="Unassembled WGS sequence"/>
</dbReference>
<dbReference type="EMBL" id="KI392418">
    <property type="protein sequence ID" value="ERN16649.1"/>
    <property type="molecule type" value="Genomic_DNA"/>
</dbReference>
<name>U5D2K0_AMBTC</name>